<proteinExistence type="predicted"/>
<sequence>MHYDEVCDSNGVVRDFAMNWLRSCFCRAALVCIALTACVGLSATKPEAPVYDVRSAVVLSGPNMPAELLSGVNDRVNAAINATVRDTVLPRVVLTIRVVSIQKGLGFQKDRNVAKISIDAASVEDGSVIAVSAFDVTSIAADPKLADEILAEDVAARIRSVFSLSGRGR</sequence>
<name>A0A1C9HS15_RHILT</name>
<reference evidence="1" key="2">
    <citation type="journal article" date="2016" name="Front. Microbiol.">
        <title>The Regulatory Protein RosR Affects Rhizobium leguminosarum bv. trifolii Protein Profiles, Cell Surface Properties, and Symbiosis with Clover.</title>
        <authorList>
            <person name="Rachwal K."/>
            <person name="Boguszewska A."/>
            <person name="Kopcinska J."/>
            <person name="Karas M."/>
            <person name="Tchorzewski M."/>
            <person name="Janczarek M."/>
        </authorList>
    </citation>
    <scope>NUCLEOTIDE SEQUENCE</scope>
    <source>
        <strain evidence="1">Rt24.2</strain>
    </source>
</reference>
<evidence type="ECO:0000313" key="1">
    <source>
        <dbReference type="EMBL" id="AOO89465.1"/>
    </source>
</evidence>
<dbReference type="AlphaFoldDB" id="A0A1C9HS15"/>
<protein>
    <submittedName>
        <fullName evidence="1">Uncharacterized protein</fullName>
    </submittedName>
</protein>
<organism evidence="1">
    <name type="scientific">Rhizobium leguminosarum bv. trifolii</name>
    <dbReference type="NCBI Taxonomy" id="386"/>
    <lineage>
        <taxon>Bacteria</taxon>
        <taxon>Pseudomonadati</taxon>
        <taxon>Pseudomonadota</taxon>
        <taxon>Alphaproteobacteria</taxon>
        <taxon>Hyphomicrobiales</taxon>
        <taxon>Rhizobiaceae</taxon>
        <taxon>Rhizobium/Agrobacterium group</taxon>
        <taxon>Rhizobium</taxon>
    </lineage>
</organism>
<reference evidence="1" key="1">
    <citation type="journal article" date="2015" name="BMC Genomics">
        <title>Transcriptome profiling of a Rhizobium leguminosarum bv. trifolii rosR mutant reveals the role of the transcriptional regulator RosR in motility, synthesis of cell-surface components, and other cellular processes.</title>
        <authorList>
            <person name="Rachwal K."/>
            <person name="Matczynska E."/>
            <person name="Janczarek M."/>
        </authorList>
    </citation>
    <scope>NUCLEOTIDE SEQUENCE</scope>
    <source>
        <strain evidence="1">Rt24.2</strain>
    </source>
</reference>
<dbReference type="EMBL" id="KX487101">
    <property type="protein sequence ID" value="AOO89465.1"/>
    <property type="molecule type" value="Genomic_DNA"/>
</dbReference>
<accession>A0A1C9HS15</accession>